<dbReference type="AlphaFoldDB" id="A0AAP0IBQ4"/>
<keyword evidence="1" id="KW-0175">Coiled coil</keyword>
<proteinExistence type="predicted"/>
<sequence length="76" mass="8874">MGLDEQFQKAKKHTLLELEEDLQGVEREFGVAERDIECNCVHLRPQNKSGKRFIRRESDWGGILDWVATQYESPVL</sequence>
<evidence type="ECO:0000313" key="3">
    <source>
        <dbReference type="Proteomes" id="UP001419268"/>
    </source>
</evidence>
<organism evidence="2 3">
    <name type="scientific">Stephania cephalantha</name>
    <dbReference type="NCBI Taxonomy" id="152367"/>
    <lineage>
        <taxon>Eukaryota</taxon>
        <taxon>Viridiplantae</taxon>
        <taxon>Streptophyta</taxon>
        <taxon>Embryophyta</taxon>
        <taxon>Tracheophyta</taxon>
        <taxon>Spermatophyta</taxon>
        <taxon>Magnoliopsida</taxon>
        <taxon>Ranunculales</taxon>
        <taxon>Menispermaceae</taxon>
        <taxon>Menispermoideae</taxon>
        <taxon>Cissampelideae</taxon>
        <taxon>Stephania</taxon>
    </lineage>
</organism>
<dbReference type="Proteomes" id="UP001419268">
    <property type="component" value="Unassembled WGS sequence"/>
</dbReference>
<dbReference type="EMBL" id="JBBNAG010000008">
    <property type="protein sequence ID" value="KAK9112215.1"/>
    <property type="molecule type" value="Genomic_DNA"/>
</dbReference>
<protein>
    <submittedName>
        <fullName evidence="2">Uncharacterized protein</fullName>
    </submittedName>
</protein>
<comment type="caution">
    <text evidence="2">The sequence shown here is derived from an EMBL/GenBank/DDBJ whole genome shotgun (WGS) entry which is preliminary data.</text>
</comment>
<evidence type="ECO:0000313" key="2">
    <source>
        <dbReference type="EMBL" id="KAK9112215.1"/>
    </source>
</evidence>
<evidence type="ECO:0000256" key="1">
    <source>
        <dbReference type="SAM" id="Coils"/>
    </source>
</evidence>
<reference evidence="2 3" key="1">
    <citation type="submission" date="2024-01" db="EMBL/GenBank/DDBJ databases">
        <title>Genome assemblies of Stephania.</title>
        <authorList>
            <person name="Yang L."/>
        </authorList>
    </citation>
    <scope>NUCLEOTIDE SEQUENCE [LARGE SCALE GENOMIC DNA]</scope>
    <source>
        <strain evidence="2">JXDWG</strain>
        <tissue evidence="2">Leaf</tissue>
    </source>
</reference>
<name>A0AAP0IBQ4_9MAGN</name>
<accession>A0AAP0IBQ4</accession>
<feature type="coiled-coil region" evidence="1">
    <location>
        <begin position="8"/>
        <end position="35"/>
    </location>
</feature>
<gene>
    <name evidence="2" type="ORF">Scep_019734</name>
</gene>
<keyword evidence="3" id="KW-1185">Reference proteome</keyword>